<evidence type="ECO:0000256" key="4">
    <source>
        <dbReference type="ARBA" id="ARBA00023163"/>
    </source>
</evidence>
<dbReference type="RefSeq" id="XP_038061511.1">
    <property type="nucleotide sequence ID" value="XM_038205583.1"/>
</dbReference>
<dbReference type="OMA" id="ATWDEQQ"/>
<reference evidence="9" key="1">
    <citation type="submission" date="2022-11" db="UniProtKB">
        <authorList>
            <consortium name="EnsemblMetazoa"/>
        </authorList>
    </citation>
    <scope>IDENTIFICATION</scope>
</reference>
<dbReference type="InterPro" id="IPR036390">
    <property type="entry name" value="WH_DNA-bd_sf"/>
</dbReference>
<dbReference type="FunFam" id="1.10.10.10:FF:000088">
    <property type="entry name" value="Forkhead box protein J3"/>
    <property type="match status" value="1"/>
</dbReference>
<feature type="compositionally biased region" description="Polar residues" evidence="7">
    <location>
        <begin position="453"/>
        <end position="473"/>
    </location>
</feature>
<dbReference type="EnsemblMetazoa" id="XM_038205583.1">
    <property type="protein sequence ID" value="XP_038061511.1"/>
    <property type="gene ID" value="LOC119732169"/>
</dbReference>
<dbReference type="Pfam" id="PF00250">
    <property type="entry name" value="Forkhead"/>
    <property type="match status" value="1"/>
</dbReference>
<evidence type="ECO:0000256" key="5">
    <source>
        <dbReference type="ARBA" id="ARBA00023242"/>
    </source>
</evidence>
<feature type="compositionally biased region" description="Polar residues" evidence="7">
    <location>
        <begin position="157"/>
        <end position="166"/>
    </location>
</feature>
<accession>A0A914ADE8</accession>
<evidence type="ECO:0000256" key="2">
    <source>
        <dbReference type="ARBA" id="ARBA00023015"/>
    </source>
</evidence>
<dbReference type="CDD" id="cd20052">
    <property type="entry name" value="FH_FOXJ3"/>
    <property type="match status" value="1"/>
</dbReference>
<feature type="compositionally biased region" description="Polar residues" evidence="7">
    <location>
        <begin position="411"/>
        <end position="443"/>
    </location>
</feature>
<sequence length="499" mass="54444">MAAETELSLESSLTAMDWLPRLTVGGALNGGGIPGKNQQGRNALVDQSKGTIPMRKSPSSPHDTSAVWDESQQAAKDGKPPYSYANLITFAINSAPQKRMTLSEIYQWICDSFPYYRDAGSGWKNSIRHNLSLNKCFMKVARSKDDPGKGSYWAIDQNPQEDSLPTRQKLRKRRNSDRSSPYSPDDSLHSSGGSIQGVISPTLAQINRVNIPSQAAQLQQQLQILQSQQQQQQPGQDVGTKLFESNPNIEDLSASFRSLYKSVFESSMNGPLSQFHQVDSATASPQQSLVGSPNGSQLQQSQQYLGNLSLNSSNLDWLQNLDLLKESVRTANWNDVDVSQFQGIRHTAMFSGLMESMKQADLKNWSLAPEQFADLASSLSQFFQQTGLLSQSLGGLSASSAATGSGFNSSQHSNYSNSTTGGHSSIMGSPNLLSPDNSATSLGLSPHGLSPHHQLSVSPRHQTTMQPPRTHQVPTVHVQAVPSYTAEEEEDTFDWDSIV</sequence>
<dbReference type="PRINTS" id="PR00053">
    <property type="entry name" value="FORKHEAD"/>
</dbReference>
<dbReference type="InterPro" id="IPR030456">
    <property type="entry name" value="TF_fork_head_CS_2"/>
</dbReference>
<keyword evidence="10" id="KW-1185">Reference proteome</keyword>
<evidence type="ECO:0000256" key="7">
    <source>
        <dbReference type="SAM" id="MobiDB-lite"/>
    </source>
</evidence>
<evidence type="ECO:0000313" key="10">
    <source>
        <dbReference type="Proteomes" id="UP000887568"/>
    </source>
</evidence>
<dbReference type="GO" id="GO:0000981">
    <property type="term" value="F:DNA-binding transcription factor activity, RNA polymerase II-specific"/>
    <property type="evidence" value="ECO:0007669"/>
    <property type="project" value="TreeGrafter"/>
</dbReference>
<keyword evidence="3 6" id="KW-0238">DNA-binding</keyword>
<dbReference type="AlphaFoldDB" id="A0A914ADE8"/>
<organism evidence="9 10">
    <name type="scientific">Patiria miniata</name>
    <name type="common">Bat star</name>
    <name type="synonym">Asterina miniata</name>
    <dbReference type="NCBI Taxonomy" id="46514"/>
    <lineage>
        <taxon>Eukaryota</taxon>
        <taxon>Metazoa</taxon>
        <taxon>Echinodermata</taxon>
        <taxon>Eleutherozoa</taxon>
        <taxon>Asterozoa</taxon>
        <taxon>Asteroidea</taxon>
        <taxon>Valvatacea</taxon>
        <taxon>Valvatida</taxon>
        <taxon>Asterinidae</taxon>
        <taxon>Patiria</taxon>
    </lineage>
</organism>
<dbReference type="PANTHER" id="PTHR46078:SF2">
    <property type="entry name" value="FORK-HEAD DOMAIN-CONTAINING PROTEIN"/>
    <property type="match status" value="1"/>
</dbReference>
<feature type="region of interest" description="Disordered" evidence="7">
    <location>
        <begin position="49"/>
        <end position="79"/>
    </location>
</feature>
<evidence type="ECO:0000256" key="6">
    <source>
        <dbReference type="PROSITE-ProRule" id="PRU00089"/>
    </source>
</evidence>
<dbReference type="Gene3D" id="1.10.10.10">
    <property type="entry name" value="Winged helix-like DNA-binding domain superfamily/Winged helix DNA-binding domain"/>
    <property type="match status" value="1"/>
</dbReference>
<keyword evidence="4" id="KW-0804">Transcription</keyword>
<dbReference type="Proteomes" id="UP000887568">
    <property type="component" value="Unplaced"/>
</dbReference>
<dbReference type="InterPro" id="IPR001766">
    <property type="entry name" value="Fork_head_dom"/>
</dbReference>
<keyword evidence="5 6" id="KW-0539">Nucleus</keyword>
<name>A0A914ADE8_PATMI</name>
<dbReference type="InterPro" id="IPR018122">
    <property type="entry name" value="TF_fork_head_CS_1"/>
</dbReference>
<evidence type="ECO:0000256" key="3">
    <source>
        <dbReference type="ARBA" id="ARBA00023125"/>
    </source>
</evidence>
<dbReference type="PROSITE" id="PS50039">
    <property type="entry name" value="FORK_HEAD_3"/>
    <property type="match status" value="1"/>
</dbReference>
<dbReference type="PROSITE" id="PS00658">
    <property type="entry name" value="FORK_HEAD_2"/>
    <property type="match status" value="1"/>
</dbReference>
<feature type="domain" description="Fork-head" evidence="8">
    <location>
        <begin position="79"/>
        <end position="174"/>
    </location>
</feature>
<feature type="compositionally biased region" description="Low complexity" evidence="7">
    <location>
        <begin position="400"/>
        <end position="410"/>
    </location>
</feature>
<keyword evidence="2" id="KW-0805">Transcription regulation</keyword>
<evidence type="ECO:0000256" key="1">
    <source>
        <dbReference type="ARBA" id="ARBA00004123"/>
    </source>
</evidence>
<dbReference type="GO" id="GO:0005634">
    <property type="term" value="C:nucleus"/>
    <property type="evidence" value="ECO:0007669"/>
    <property type="project" value="UniProtKB-SubCell"/>
</dbReference>
<dbReference type="GO" id="GO:0000978">
    <property type="term" value="F:RNA polymerase II cis-regulatory region sequence-specific DNA binding"/>
    <property type="evidence" value="ECO:0007669"/>
    <property type="project" value="TreeGrafter"/>
</dbReference>
<feature type="region of interest" description="Disordered" evidence="7">
    <location>
        <begin position="400"/>
        <end position="473"/>
    </location>
</feature>
<dbReference type="GeneID" id="119732169"/>
<evidence type="ECO:0000259" key="8">
    <source>
        <dbReference type="PROSITE" id="PS50039"/>
    </source>
</evidence>
<dbReference type="SUPFAM" id="SSF46785">
    <property type="entry name" value="Winged helix' DNA-binding domain"/>
    <property type="match status" value="1"/>
</dbReference>
<evidence type="ECO:0000313" key="9">
    <source>
        <dbReference type="EnsemblMetazoa" id="XP_038061511.1"/>
    </source>
</evidence>
<dbReference type="InterPro" id="IPR036388">
    <property type="entry name" value="WH-like_DNA-bd_sf"/>
</dbReference>
<protein>
    <recommendedName>
        <fullName evidence="8">Fork-head domain-containing protein</fullName>
    </recommendedName>
</protein>
<comment type="subcellular location">
    <subcellularLocation>
        <location evidence="1 6">Nucleus</location>
    </subcellularLocation>
</comment>
<feature type="DNA-binding region" description="Fork-head" evidence="6">
    <location>
        <begin position="79"/>
        <end position="174"/>
    </location>
</feature>
<dbReference type="PROSITE" id="PS00657">
    <property type="entry name" value="FORK_HEAD_1"/>
    <property type="match status" value="1"/>
</dbReference>
<dbReference type="OrthoDB" id="10029558at2759"/>
<proteinExistence type="predicted"/>
<feature type="region of interest" description="Disordered" evidence="7">
    <location>
        <begin position="144"/>
        <end position="194"/>
    </location>
</feature>
<dbReference type="SMART" id="SM00339">
    <property type="entry name" value="FH"/>
    <property type="match status" value="1"/>
</dbReference>
<dbReference type="InterPro" id="IPR045912">
    <property type="entry name" value="FOXJ2/3-like"/>
</dbReference>
<dbReference type="PANTHER" id="PTHR46078">
    <property type="entry name" value="FORKHEAD BOX PROTEIN J2 FAMILY MEMBER"/>
    <property type="match status" value="1"/>
</dbReference>